<dbReference type="InterPro" id="IPR008969">
    <property type="entry name" value="CarboxyPept-like_regulatory"/>
</dbReference>
<proteinExistence type="inferred from homology"/>
<name>A0ABX0XAP2_9BACT</name>
<dbReference type="Gene3D" id="2.60.40.1120">
    <property type="entry name" value="Carboxypeptidase-like, regulatory domain"/>
    <property type="match status" value="1"/>
</dbReference>
<evidence type="ECO:0000256" key="8">
    <source>
        <dbReference type="SAM" id="SignalP"/>
    </source>
</evidence>
<organism evidence="10 11">
    <name type="scientific">Neolewinella antarctica</name>
    <dbReference type="NCBI Taxonomy" id="442734"/>
    <lineage>
        <taxon>Bacteria</taxon>
        <taxon>Pseudomonadati</taxon>
        <taxon>Bacteroidota</taxon>
        <taxon>Saprospiria</taxon>
        <taxon>Saprospirales</taxon>
        <taxon>Lewinellaceae</taxon>
        <taxon>Neolewinella</taxon>
    </lineage>
</organism>
<dbReference type="InterPro" id="IPR023997">
    <property type="entry name" value="TonB-dep_OMP_SusC/RagA_CS"/>
</dbReference>
<dbReference type="NCBIfam" id="TIGR04057">
    <property type="entry name" value="SusC_RagA_signa"/>
    <property type="match status" value="1"/>
</dbReference>
<evidence type="ECO:0000256" key="5">
    <source>
        <dbReference type="ARBA" id="ARBA00023136"/>
    </source>
</evidence>
<keyword evidence="5 7" id="KW-0472">Membrane</keyword>
<dbReference type="SUPFAM" id="SSF56935">
    <property type="entry name" value="Porins"/>
    <property type="match status" value="1"/>
</dbReference>
<feature type="domain" description="TonB-dependent receptor plug" evidence="9">
    <location>
        <begin position="122"/>
        <end position="226"/>
    </location>
</feature>
<comment type="similarity">
    <text evidence="7">Belongs to the TonB-dependent receptor family.</text>
</comment>
<keyword evidence="8" id="KW-0732">Signal</keyword>
<dbReference type="InterPro" id="IPR037066">
    <property type="entry name" value="Plug_dom_sf"/>
</dbReference>
<evidence type="ECO:0000256" key="1">
    <source>
        <dbReference type="ARBA" id="ARBA00004571"/>
    </source>
</evidence>
<feature type="signal peptide" evidence="8">
    <location>
        <begin position="1"/>
        <end position="32"/>
    </location>
</feature>
<feature type="chain" id="PRO_5047268668" evidence="8">
    <location>
        <begin position="33"/>
        <end position="1063"/>
    </location>
</feature>
<evidence type="ECO:0000256" key="6">
    <source>
        <dbReference type="ARBA" id="ARBA00023237"/>
    </source>
</evidence>
<dbReference type="PROSITE" id="PS52016">
    <property type="entry name" value="TONB_DEPENDENT_REC_3"/>
    <property type="match status" value="1"/>
</dbReference>
<dbReference type="InterPro" id="IPR012910">
    <property type="entry name" value="Plug_dom"/>
</dbReference>
<dbReference type="SUPFAM" id="SSF49464">
    <property type="entry name" value="Carboxypeptidase regulatory domain-like"/>
    <property type="match status" value="1"/>
</dbReference>
<protein>
    <submittedName>
        <fullName evidence="10">TonB-linked SusC/RagA family outer membrane protein</fullName>
    </submittedName>
</protein>
<dbReference type="InterPro" id="IPR039426">
    <property type="entry name" value="TonB-dep_rcpt-like"/>
</dbReference>
<dbReference type="Pfam" id="PF13715">
    <property type="entry name" value="CarbopepD_reg_2"/>
    <property type="match status" value="1"/>
</dbReference>
<accession>A0ABX0XAP2</accession>
<evidence type="ECO:0000256" key="4">
    <source>
        <dbReference type="ARBA" id="ARBA00022692"/>
    </source>
</evidence>
<dbReference type="Proteomes" id="UP000770785">
    <property type="component" value="Unassembled WGS sequence"/>
</dbReference>
<evidence type="ECO:0000313" key="11">
    <source>
        <dbReference type="Proteomes" id="UP000770785"/>
    </source>
</evidence>
<sequence length="1063" mass="118179">MMKLLFNCKKGLRMALAVALLFSVMGAISAQAVTGTIVDQTGIGIPGVNVIQVGTTNGTVTDIDGAYSVTMQEGSDVLRYSFLGFSSVDETVAGRSQINVTLGENAQALEEVVVIGYGTQKKVNLTGAIGTASGEVLENRPISNVGQGLQGVVAGLNVSVPNGDPNGNVEFNIRGFTSINGGDPLILVDNIPMDINRINPNDIASVSVLKDAAASAIYGARAAFGVILITTKKGQEGKVKVTFSTEQALSSPIFHIDPILDPLTYVTNWNIASQADNGNPTYDQNFVDGVRRYSENPTQENEWGVFNNELRFYGSNNYQERLVTDFTPQRKYDMSISGATNGTSYYASVGYFTKDGYLAIKDANEKFERLNALLKVNFKINDWLSLEEKVIYNNIQQDNPHNYGFNANLNSIQRITPLEPLEFPDLPFYLEEGDREEYEQFIGAGFASSFSAIPYLTDGGRDRSERHEVWLSQGLTATPFDGFVIQANFASQFEFRTQQNVASLIDLVNGVNLTNTAFDNGESNNDNIGERQNYNQNYVFNAYAKYDFTLGIAHNLSAQVGYNQELYQGKQVTAGAQTLLSPIITQLDATTGVQNSGGNAEEQAIRGAFFRFNYNFNERYLFEVNGRYDGTSRFPKADRFGFFPSFSAAWRISEESFMSGTRDWLDNLKIRASYGELGNQTVLDNSSPRRQLYYPYIPSLSSGNSDFVLNTGQTSVVRPPGLVSPSLTWESVGTRNIGIDISLLASRIDFSFDIYTRDTKDMLLGVSRPDILGASPPRENGADLRTKGWELSVLYRDKIRNSVDFSLQLALADNTSRITRYDNPTGNIRNFYVGQELGEIFGYQTEGIFQSQEEIDGAPDHDDLSNNNVRPGDIRFTDLNGDGVIDQGLRTLDSLGDFTRIGNETARYSFGVTPTIKWKGITVSAFFQGLFRDFLPDAGNWGTFYPYQSGFIHEPWLNDSWSPENRDAYFPRPIIRDTRNFAPQSRYVQNAAYVRLKNLTLGYQVPRTIISKVGLAQANIYLSGLNLWEYTPMRKPLDPEQVGTRFQQYYFERTVSMGLNVTF</sequence>
<evidence type="ECO:0000256" key="3">
    <source>
        <dbReference type="ARBA" id="ARBA00022452"/>
    </source>
</evidence>
<gene>
    <name evidence="10" type="ORF">GGR27_001809</name>
</gene>
<dbReference type="InterPro" id="IPR036942">
    <property type="entry name" value="Beta-barrel_TonB_sf"/>
</dbReference>
<evidence type="ECO:0000256" key="2">
    <source>
        <dbReference type="ARBA" id="ARBA00022448"/>
    </source>
</evidence>
<keyword evidence="11" id="KW-1185">Reference proteome</keyword>
<comment type="subcellular location">
    <subcellularLocation>
        <location evidence="1 7">Cell outer membrane</location>
        <topology evidence="1 7">Multi-pass membrane protein</topology>
    </subcellularLocation>
</comment>
<keyword evidence="2 7" id="KW-0813">Transport</keyword>
<dbReference type="Pfam" id="PF07715">
    <property type="entry name" value="Plug"/>
    <property type="match status" value="1"/>
</dbReference>
<keyword evidence="3 7" id="KW-1134">Transmembrane beta strand</keyword>
<dbReference type="Gene3D" id="2.40.170.20">
    <property type="entry name" value="TonB-dependent receptor, beta-barrel domain"/>
    <property type="match status" value="1"/>
</dbReference>
<reference evidence="10 11" key="1">
    <citation type="submission" date="2020-03" db="EMBL/GenBank/DDBJ databases">
        <title>Genomic Encyclopedia of Type Strains, Phase IV (KMG-IV): sequencing the most valuable type-strain genomes for metagenomic binning, comparative biology and taxonomic classification.</title>
        <authorList>
            <person name="Goeker M."/>
        </authorList>
    </citation>
    <scope>NUCLEOTIDE SEQUENCE [LARGE SCALE GENOMIC DNA]</scope>
    <source>
        <strain evidence="10 11">DSM 105096</strain>
    </source>
</reference>
<dbReference type="RefSeq" id="WP_168037062.1">
    <property type="nucleotide sequence ID" value="NZ_JAATJH010000002.1"/>
</dbReference>
<dbReference type="Gene3D" id="2.170.130.10">
    <property type="entry name" value="TonB-dependent receptor, plug domain"/>
    <property type="match status" value="1"/>
</dbReference>
<evidence type="ECO:0000313" key="10">
    <source>
        <dbReference type="EMBL" id="NJC26310.1"/>
    </source>
</evidence>
<dbReference type="NCBIfam" id="TIGR04056">
    <property type="entry name" value="OMP_RagA_SusC"/>
    <property type="match status" value="1"/>
</dbReference>
<keyword evidence="6 7" id="KW-0998">Cell outer membrane</keyword>
<dbReference type="EMBL" id="JAATJH010000002">
    <property type="protein sequence ID" value="NJC26310.1"/>
    <property type="molecule type" value="Genomic_DNA"/>
</dbReference>
<comment type="caution">
    <text evidence="10">The sequence shown here is derived from an EMBL/GenBank/DDBJ whole genome shotgun (WGS) entry which is preliminary data.</text>
</comment>
<evidence type="ECO:0000256" key="7">
    <source>
        <dbReference type="PROSITE-ProRule" id="PRU01360"/>
    </source>
</evidence>
<keyword evidence="4 7" id="KW-0812">Transmembrane</keyword>
<dbReference type="InterPro" id="IPR023996">
    <property type="entry name" value="TonB-dep_OMP_SusC/RagA"/>
</dbReference>
<evidence type="ECO:0000259" key="9">
    <source>
        <dbReference type="Pfam" id="PF07715"/>
    </source>
</evidence>